<dbReference type="InterPro" id="IPR050680">
    <property type="entry name" value="YpeA/RimI_acetyltransf"/>
</dbReference>
<dbReference type="Proteomes" id="UP001165367">
    <property type="component" value="Unassembled WGS sequence"/>
</dbReference>
<dbReference type="Gene3D" id="3.40.630.30">
    <property type="match status" value="1"/>
</dbReference>
<dbReference type="InterPro" id="IPR016181">
    <property type="entry name" value="Acyl_CoA_acyltransferase"/>
</dbReference>
<organism evidence="4 5">
    <name type="scientific">Terrimonas ginsenosidimutans</name>
    <dbReference type="NCBI Taxonomy" id="2908004"/>
    <lineage>
        <taxon>Bacteria</taxon>
        <taxon>Pseudomonadati</taxon>
        <taxon>Bacteroidota</taxon>
        <taxon>Chitinophagia</taxon>
        <taxon>Chitinophagales</taxon>
        <taxon>Chitinophagaceae</taxon>
        <taxon>Terrimonas</taxon>
    </lineage>
</organism>
<evidence type="ECO:0000256" key="2">
    <source>
        <dbReference type="ARBA" id="ARBA00023315"/>
    </source>
</evidence>
<evidence type="ECO:0000313" key="5">
    <source>
        <dbReference type="Proteomes" id="UP001165367"/>
    </source>
</evidence>
<accession>A0ABS9KZC5</accession>
<dbReference type="CDD" id="cd04301">
    <property type="entry name" value="NAT_SF"/>
    <property type="match status" value="1"/>
</dbReference>
<proteinExistence type="predicted"/>
<feature type="domain" description="N-acetyltransferase" evidence="3">
    <location>
        <begin position="1"/>
        <end position="159"/>
    </location>
</feature>
<gene>
    <name evidence="4" type="ORF">LZZ85_25405</name>
</gene>
<dbReference type="RefSeq" id="WP_237876469.1">
    <property type="nucleotide sequence ID" value="NZ_JAKLTR010000024.1"/>
</dbReference>
<keyword evidence="2" id="KW-0012">Acyltransferase</keyword>
<evidence type="ECO:0000256" key="1">
    <source>
        <dbReference type="ARBA" id="ARBA00022679"/>
    </source>
</evidence>
<keyword evidence="5" id="KW-1185">Reference proteome</keyword>
<name>A0ABS9KZC5_9BACT</name>
<evidence type="ECO:0000259" key="3">
    <source>
        <dbReference type="PROSITE" id="PS51186"/>
    </source>
</evidence>
<protein>
    <submittedName>
        <fullName evidence="4">GNAT family N-acetyltransferase</fullName>
    </submittedName>
</protein>
<comment type="caution">
    <text evidence="4">The sequence shown here is derived from an EMBL/GenBank/DDBJ whole genome shotgun (WGS) entry which is preliminary data.</text>
</comment>
<dbReference type="SUPFAM" id="SSF55729">
    <property type="entry name" value="Acyl-CoA N-acyltransferases (Nat)"/>
    <property type="match status" value="1"/>
</dbReference>
<dbReference type="PANTHER" id="PTHR43420">
    <property type="entry name" value="ACETYLTRANSFERASE"/>
    <property type="match status" value="1"/>
</dbReference>
<dbReference type="InterPro" id="IPR000182">
    <property type="entry name" value="GNAT_dom"/>
</dbReference>
<evidence type="ECO:0000313" key="4">
    <source>
        <dbReference type="EMBL" id="MCG2617663.1"/>
    </source>
</evidence>
<dbReference type="PROSITE" id="PS51186">
    <property type="entry name" value="GNAT"/>
    <property type="match status" value="1"/>
</dbReference>
<dbReference type="Pfam" id="PF00583">
    <property type="entry name" value="Acetyltransf_1"/>
    <property type="match status" value="1"/>
</dbReference>
<reference evidence="4" key="1">
    <citation type="submission" date="2022-01" db="EMBL/GenBank/DDBJ databases">
        <authorList>
            <person name="Jo J.-H."/>
            <person name="Im W.-T."/>
        </authorList>
    </citation>
    <scope>NUCLEOTIDE SEQUENCE</scope>
    <source>
        <strain evidence="4">NA20</strain>
    </source>
</reference>
<sequence length="159" mass="18402">MLRRALPADLPFIFDLYMHPAVNPWLLYDPMTIEAFEPVYLELIREDVKYIFSDGVQDAGMVKLIPYKYRTAHILYVGGLAIHPDFSGRGYGRLLMQDVVAKAREDNFKRLELSVTITNGKAIQLYEQEGFVKEGILKGYSYLSRENKYMDEVLMARLL</sequence>
<keyword evidence="1" id="KW-0808">Transferase</keyword>
<dbReference type="EMBL" id="JAKLTR010000024">
    <property type="protein sequence ID" value="MCG2617663.1"/>
    <property type="molecule type" value="Genomic_DNA"/>
</dbReference>